<evidence type="ECO:0000259" key="7">
    <source>
        <dbReference type="PROSITE" id="PS50893"/>
    </source>
</evidence>
<dbReference type="GO" id="GO:0016887">
    <property type="term" value="F:ATP hydrolysis activity"/>
    <property type="evidence" value="ECO:0007669"/>
    <property type="project" value="InterPro"/>
</dbReference>
<dbReference type="GO" id="GO:0005524">
    <property type="term" value="F:ATP binding"/>
    <property type="evidence" value="ECO:0007669"/>
    <property type="project" value="UniProtKB-KW"/>
</dbReference>
<dbReference type="Pfam" id="PF00005">
    <property type="entry name" value="ABC_tran"/>
    <property type="match status" value="1"/>
</dbReference>
<feature type="domain" description="ABC transporter" evidence="7">
    <location>
        <begin position="30"/>
        <end position="260"/>
    </location>
</feature>
<gene>
    <name evidence="8" type="ORF">HGG74_08510</name>
</gene>
<dbReference type="Gene3D" id="3.40.50.300">
    <property type="entry name" value="P-loop containing nucleotide triphosphate hydrolases"/>
    <property type="match status" value="1"/>
</dbReference>
<keyword evidence="5" id="KW-0046">Antibiotic resistance</keyword>
<accession>A0A7X6K5R0</accession>
<keyword evidence="2" id="KW-0813">Transport</keyword>
<dbReference type="RefSeq" id="WP_168485921.1">
    <property type="nucleotide sequence ID" value="NZ_JAAZSQ010000006.1"/>
</dbReference>
<dbReference type="EMBL" id="JAAZSQ010000006">
    <property type="protein sequence ID" value="NKX54579.1"/>
    <property type="molecule type" value="Genomic_DNA"/>
</dbReference>
<evidence type="ECO:0000313" key="9">
    <source>
        <dbReference type="Proteomes" id="UP000544090"/>
    </source>
</evidence>
<dbReference type="PANTHER" id="PTHR42711:SF19">
    <property type="entry name" value="DOXORUBICIN RESISTANCE ATP-BINDING PROTEIN DRRA"/>
    <property type="match status" value="1"/>
</dbReference>
<dbReference type="GO" id="GO:0046677">
    <property type="term" value="P:response to antibiotic"/>
    <property type="evidence" value="ECO:0007669"/>
    <property type="project" value="UniProtKB-KW"/>
</dbReference>
<dbReference type="GO" id="GO:0005886">
    <property type="term" value="C:plasma membrane"/>
    <property type="evidence" value="ECO:0007669"/>
    <property type="project" value="UniProtKB-SubCell"/>
</dbReference>
<dbReference type="Proteomes" id="UP000544090">
    <property type="component" value="Unassembled WGS sequence"/>
</dbReference>
<dbReference type="PANTHER" id="PTHR42711">
    <property type="entry name" value="ABC TRANSPORTER ATP-BINDING PROTEIN"/>
    <property type="match status" value="1"/>
</dbReference>
<name>A0A7X6K5R0_9MICC</name>
<organism evidence="8 9">
    <name type="scientific">Arthrobacter mobilis</name>
    <dbReference type="NCBI Taxonomy" id="2724944"/>
    <lineage>
        <taxon>Bacteria</taxon>
        <taxon>Bacillati</taxon>
        <taxon>Actinomycetota</taxon>
        <taxon>Actinomycetes</taxon>
        <taxon>Micrococcales</taxon>
        <taxon>Micrococcaceae</taxon>
        <taxon>Arthrobacter</taxon>
    </lineage>
</organism>
<dbReference type="CDD" id="cd03230">
    <property type="entry name" value="ABC_DR_subfamily_A"/>
    <property type="match status" value="1"/>
</dbReference>
<dbReference type="InterPro" id="IPR027417">
    <property type="entry name" value="P-loop_NTPase"/>
</dbReference>
<evidence type="ECO:0000256" key="3">
    <source>
        <dbReference type="ARBA" id="ARBA00022741"/>
    </source>
</evidence>
<evidence type="ECO:0000256" key="4">
    <source>
        <dbReference type="ARBA" id="ARBA00022840"/>
    </source>
</evidence>
<keyword evidence="9" id="KW-1185">Reference proteome</keyword>
<proteinExistence type="predicted"/>
<keyword evidence="4 8" id="KW-0067">ATP-binding</keyword>
<protein>
    <submittedName>
        <fullName evidence="8">ABC transporter ATP-binding protein</fullName>
    </submittedName>
</protein>
<keyword evidence="3" id="KW-0547">Nucleotide-binding</keyword>
<reference evidence="8 9" key="1">
    <citation type="submission" date="2020-04" db="EMBL/GenBank/DDBJ databases">
        <title>Arthrobacter sp. nov.</title>
        <authorList>
            <person name="Liu S."/>
        </authorList>
    </citation>
    <scope>NUCLEOTIDE SEQUENCE [LARGE SCALE GENOMIC DNA]</scope>
    <source>
        <strain evidence="8 9">E918</strain>
    </source>
</reference>
<evidence type="ECO:0000256" key="5">
    <source>
        <dbReference type="ARBA" id="ARBA00023251"/>
    </source>
</evidence>
<dbReference type="InterPro" id="IPR003439">
    <property type="entry name" value="ABC_transporter-like_ATP-bd"/>
</dbReference>
<sequence>MTSSEPENLPDQAAFQAPLPSAGTPDGQALAIRGLAKSFGAKTAVNGINLDVPAGSFYGLVGPNGAGKTTTLSMATGLLRPDRGQVRVHGVDVWGHPLQAKRLMGILPDGVRLFDRLTGEQLVTYAGLLRGMDRQTVAARVADLLTALDLAGDAGTLVVDYSAGMTKKIALASALIHAPRLLVLDEPFESVDPVSAANIRDILHDYVRSGGMVIVSSHVMDLVQRMCDHVAVIAQGNVLAAGTVDEVCGGASLEDRFVALVGGRNRAEGLTWLRTS</sequence>
<dbReference type="InterPro" id="IPR003593">
    <property type="entry name" value="AAA+_ATPase"/>
</dbReference>
<dbReference type="PROSITE" id="PS50893">
    <property type="entry name" value="ABC_TRANSPORTER_2"/>
    <property type="match status" value="1"/>
</dbReference>
<dbReference type="InterPro" id="IPR050763">
    <property type="entry name" value="ABC_transporter_ATP-binding"/>
</dbReference>
<comment type="caution">
    <text evidence="8">The sequence shown here is derived from an EMBL/GenBank/DDBJ whole genome shotgun (WGS) entry which is preliminary data.</text>
</comment>
<comment type="subcellular location">
    <subcellularLocation>
        <location evidence="1">Cell membrane</location>
        <topology evidence="1">Peripheral membrane protein</topology>
    </subcellularLocation>
</comment>
<dbReference type="AlphaFoldDB" id="A0A7X6K5R0"/>
<dbReference type="SUPFAM" id="SSF52540">
    <property type="entry name" value="P-loop containing nucleoside triphosphate hydrolases"/>
    <property type="match status" value="1"/>
</dbReference>
<evidence type="ECO:0000256" key="1">
    <source>
        <dbReference type="ARBA" id="ARBA00004202"/>
    </source>
</evidence>
<evidence type="ECO:0000256" key="6">
    <source>
        <dbReference type="SAM" id="MobiDB-lite"/>
    </source>
</evidence>
<dbReference type="SMART" id="SM00382">
    <property type="entry name" value="AAA"/>
    <property type="match status" value="1"/>
</dbReference>
<evidence type="ECO:0000256" key="2">
    <source>
        <dbReference type="ARBA" id="ARBA00022448"/>
    </source>
</evidence>
<feature type="region of interest" description="Disordered" evidence="6">
    <location>
        <begin position="1"/>
        <end position="20"/>
    </location>
</feature>
<evidence type="ECO:0000313" key="8">
    <source>
        <dbReference type="EMBL" id="NKX54579.1"/>
    </source>
</evidence>